<sequence length="193" mass="20731">MSSNRMTAGFVRLGSHIEHPVIAASCAVLSVAVLAEYVFSMAARVPGTATVRDIVLALAVLAGLVGGMFRPDRFLWPALVTGVILMLDVPMVTPIAVGVACVGFLTYLDARAGVIATVILLASSLFGFTEPDESRRMVAAVQSLTFCCVPFLAGLLLHVMRQRDHDSYLLQRQRKREARPVACTTPSATTWPT</sequence>
<dbReference type="Proteomes" id="UP001277803">
    <property type="component" value="Unassembled WGS sequence"/>
</dbReference>
<proteinExistence type="predicted"/>
<accession>A0AB35SBN6</accession>
<keyword evidence="1" id="KW-0812">Transmembrane</keyword>
<evidence type="ECO:0000313" key="2">
    <source>
        <dbReference type="EMBL" id="MDW3126324.1"/>
    </source>
</evidence>
<gene>
    <name evidence="2" type="ORF">RS890_04225</name>
</gene>
<feature type="transmembrane region" description="Helical" evidence="1">
    <location>
        <begin position="20"/>
        <end position="39"/>
    </location>
</feature>
<feature type="transmembrane region" description="Helical" evidence="1">
    <location>
        <begin position="75"/>
        <end position="105"/>
    </location>
</feature>
<name>A0AB35SBN6_BIFLN</name>
<feature type="transmembrane region" description="Helical" evidence="1">
    <location>
        <begin position="51"/>
        <end position="69"/>
    </location>
</feature>
<evidence type="ECO:0000256" key="1">
    <source>
        <dbReference type="SAM" id="Phobius"/>
    </source>
</evidence>
<organism evidence="2 3">
    <name type="scientific">Bifidobacterium longum</name>
    <dbReference type="NCBI Taxonomy" id="216816"/>
    <lineage>
        <taxon>Bacteria</taxon>
        <taxon>Bacillati</taxon>
        <taxon>Actinomycetota</taxon>
        <taxon>Actinomycetes</taxon>
        <taxon>Bifidobacteriales</taxon>
        <taxon>Bifidobacteriaceae</taxon>
        <taxon>Bifidobacterium</taxon>
    </lineage>
</organism>
<feature type="transmembrane region" description="Helical" evidence="1">
    <location>
        <begin position="112"/>
        <end position="128"/>
    </location>
</feature>
<dbReference type="EMBL" id="JAWLRA010000012">
    <property type="protein sequence ID" value="MDW3126324.1"/>
    <property type="molecule type" value="Genomic_DNA"/>
</dbReference>
<dbReference type="RefSeq" id="WP_251847820.1">
    <property type="nucleotide sequence ID" value="NZ_CACRSV010000020.1"/>
</dbReference>
<reference evidence="2" key="1">
    <citation type="submission" date="2023-10" db="EMBL/GenBank/DDBJ databases">
        <title>Rapid discrimination of Bifidobacterium longum Subspecies based on MALDI-TOF MS and Machine Learning.</title>
        <authorList>
            <person name="Chen J."/>
        </authorList>
    </citation>
    <scope>NUCLEOTIDE SEQUENCE</scope>
    <source>
        <strain evidence="2">YGMCC0039</strain>
    </source>
</reference>
<keyword evidence="1" id="KW-0472">Membrane</keyword>
<protein>
    <submittedName>
        <fullName evidence="2">Uncharacterized protein</fullName>
    </submittedName>
</protein>
<comment type="caution">
    <text evidence="2">The sequence shown here is derived from an EMBL/GenBank/DDBJ whole genome shotgun (WGS) entry which is preliminary data.</text>
</comment>
<evidence type="ECO:0000313" key="3">
    <source>
        <dbReference type="Proteomes" id="UP001277803"/>
    </source>
</evidence>
<dbReference type="AlphaFoldDB" id="A0AB35SBN6"/>
<feature type="transmembrane region" description="Helical" evidence="1">
    <location>
        <begin position="140"/>
        <end position="160"/>
    </location>
</feature>
<keyword evidence="1" id="KW-1133">Transmembrane helix</keyword>